<feature type="domain" description="D-isomer specific 2-hydroxyacid dehydrogenase catalytic" evidence="5">
    <location>
        <begin position="61"/>
        <end position="316"/>
    </location>
</feature>
<keyword evidence="2 4" id="KW-0560">Oxidoreductase</keyword>
<comment type="similarity">
    <text evidence="1 4">Belongs to the D-isomer specific 2-hydroxyacid dehydrogenase family.</text>
</comment>
<dbReference type="SUPFAM" id="SSF52283">
    <property type="entry name" value="Formate/glycerate dehydrogenase catalytic domain-like"/>
    <property type="match status" value="1"/>
</dbReference>
<feature type="domain" description="D-isomer specific 2-hydroxyacid dehydrogenase NAD-binding" evidence="6">
    <location>
        <begin position="111"/>
        <end position="284"/>
    </location>
</feature>
<evidence type="ECO:0000313" key="8">
    <source>
        <dbReference type="Proteomes" id="UP001501509"/>
    </source>
</evidence>
<keyword evidence="8" id="KW-1185">Reference proteome</keyword>
<evidence type="ECO:0000256" key="1">
    <source>
        <dbReference type="ARBA" id="ARBA00005854"/>
    </source>
</evidence>
<reference evidence="8" key="1">
    <citation type="journal article" date="2019" name="Int. J. Syst. Evol. Microbiol.">
        <title>The Global Catalogue of Microorganisms (GCM) 10K type strain sequencing project: providing services to taxonomists for standard genome sequencing and annotation.</title>
        <authorList>
            <consortium name="The Broad Institute Genomics Platform"/>
            <consortium name="The Broad Institute Genome Sequencing Center for Infectious Disease"/>
            <person name="Wu L."/>
            <person name="Ma J."/>
        </authorList>
    </citation>
    <scope>NUCLEOTIDE SEQUENCE [LARGE SCALE GENOMIC DNA]</scope>
    <source>
        <strain evidence="8">JCM 6833</strain>
    </source>
</reference>
<proteinExistence type="inferred from homology"/>
<name>A0ABP6C2E8_9ACTN</name>
<dbReference type="InterPro" id="IPR006139">
    <property type="entry name" value="D-isomer_2_OHA_DH_cat_dom"/>
</dbReference>
<dbReference type="Pfam" id="PF00389">
    <property type="entry name" value="2-Hacid_dh"/>
    <property type="match status" value="1"/>
</dbReference>
<dbReference type="InterPro" id="IPR050857">
    <property type="entry name" value="D-2-hydroxyacid_DH"/>
</dbReference>
<dbReference type="EMBL" id="BAAATD010000003">
    <property type="protein sequence ID" value="GAA2595235.1"/>
    <property type="molecule type" value="Genomic_DNA"/>
</dbReference>
<evidence type="ECO:0000256" key="4">
    <source>
        <dbReference type="RuleBase" id="RU003719"/>
    </source>
</evidence>
<dbReference type="Proteomes" id="UP001501509">
    <property type="component" value="Unassembled WGS sequence"/>
</dbReference>
<dbReference type="Gene3D" id="3.40.50.720">
    <property type="entry name" value="NAD(P)-binding Rossmann-like Domain"/>
    <property type="match status" value="2"/>
</dbReference>
<evidence type="ECO:0000256" key="2">
    <source>
        <dbReference type="ARBA" id="ARBA00023002"/>
    </source>
</evidence>
<protein>
    <submittedName>
        <fullName evidence="7">D-3-phosphoglycerate dehydrogenase SerA</fullName>
    </submittedName>
</protein>
<dbReference type="InterPro" id="IPR036291">
    <property type="entry name" value="NAD(P)-bd_dom_sf"/>
</dbReference>
<accession>A0ABP6C2E8</accession>
<dbReference type="PANTHER" id="PTHR42789">
    <property type="entry name" value="D-ISOMER SPECIFIC 2-HYDROXYACID DEHYDROGENASE FAMILY PROTEIN (AFU_ORTHOLOGUE AFUA_6G10090)"/>
    <property type="match status" value="1"/>
</dbReference>
<organism evidence="7 8">
    <name type="scientific">Actinomadura fulvescens</name>
    <dbReference type="NCBI Taxonomy" id="46160"/>
    <lineage>
        <taxon>Bacteria</taxon>
        <taxon>Bacillati</taxon>
        <taxon>Actinomycetota</taxon>
        <taxon>Actinomycetes</taxon>
        <taxon>Streptosporangiales</taxon>
        <taxon>Thermomonosporaceae</taxon>
        <taxon>Actinomadura</taxon>
    </lineage>
</organism>
<evidence type="ECO:0000313" key="7">
    <source>
        <dbReference type="EMBL" id="GAA2595235.1"/>
    </source>
</evidence>
<dbReference type="RefSeq" id="WP_344541411.1">
    <property type="nucleotide sequence ID" value="NZ_BAAATD010000003.1"/>
</dbReference>
<gene>
    <name evidence="7" type="primary">serA_2</name>
    <name evidence="7" type="ORF">GCM10010411_30700</name>
</gene>
<comment type="caution">
    <text evidence="7">The sequence shown here is derived from an EMBL/GenBank/DDBJ whole genome shotgun (WGS) entry which is preliminary data.</text>
</comment>
<evidence type="ECO:0000256" key="3">
    <source>
        <dbReference type="ARBA" id="ARBA00023027"/>
    </source>
</evidence>
<evidence type="ECO:0000259" key="5">
    <source>
        <dbReference type="Pfam" id="PF00389"/>
    </source>
</evidence>
<dbReference type="InterPro" id="IPR006140">
    <property type="entry name" value="D-isomer_DH_NAD-bd"/>
</dbReference>
<sequence>MAERTGRALVLAPMRGPGWDQLNELTDVVYEPAGVRRGPAELARGLAELGATILVAGEDDEVAGPVLDHPLELVAVTGDPGNVDVETATARGIPVLCTAGHDADAVAELTVALLFAVVRGVVTADRAVREGRAAGEGPGVVEGSAGRRPAWQLAGRTFGIVGLGAVGRAVWWRMDGLGMRVIACDPYAEGATHKLPELLNVADVVSLHATLTEESRGMIGARQFEIMKDGAVFLNTARAGLHDTGALVGALASGHLTGAGLDLAVEPTHPLAGLPNVVLTPHIGAETADAEADRALAVAEDLGRLRRGEPLLHCLNPGISGRAH</sequence>
<dbReference type="SUPFAM" id="SSF51735">
    <property type="entry name" value="NAD(P)-binding Rossmann-fold domains"/>
    <property type="match status" value="1"/>
</dbReference>
<keyword evidence="3" id="KW-0520">NAD</keyword>
<evidence type="ECO:0000259" key="6">
    <source>
        <dbReference type="Pfam" id="PF02826"/>
    </source>
</evidence>
<dbReference type="PANTHER" id="PTHR42789:SF1">
    <property type="entry name" value="D-ISOMER SPECIFIC 2-HYDROXYACID DEHYDROGENASE FAMILY PROTEIN (AFU_ORTHOLOGUE AFUA_6G10090)"/>
    <property type="match status" value="1"/>
</dbReference>
<dbReference type="Pfam" id="PF02826">
    <property type="entry name" value="2-Hacid_dh_C"/>
    <property type="match status" value="1"/>
</dbReference>